<dbReference type="Pfam" id="PF10065">
    <property type="entry name" value="DUF2303"/>
    <property type="match status" value="1"/>
</dbReference>
<dbReference type="Proteomes" id="UP000248196">
    <property type="component" value="Unassembled WGS sequence"/>
</dbReference>
<protein>
    <submittedName>
        <fullName evidence="1">DUF2303 domain-containing protein</fullName>
    </submittedName>
</protein>
<dbReference type="EMBL" id="PESE01000012">
    <property type="protein sequence ID" value="PYD36440.1"/>
    <property type="molecule type" value="Genomic_DNA"/>
</dbReference>
<dbReference type="RefSeq" id="WP_020828243.1">
    <property type="nucleotide sequence ID" value="NZ_PESE01000012.1"/>
</dbReference>
<reference evidence="1 2" key="1">
    <citation type="submission" date="2017-11" db="EMBL/GenBank/DDBJ databases">
        <title>Genome sequence of the oocydin A producing rhizobacterium Serratia plymuthica 4Rx5.</title>
        <authorList>
            <person name="Matilla M.A."/>
            <person name="Udaondo Z."/>
            <person name="Salmond G.P.C."/>
        </authorList>
    </citation>
    <scope>NUCLEOTIDE SEQUENCE [LARGE SCALE GENOMIC DNA]</scope>
    <source>
        <strain evidence="1 2">4Rx5</strain>
    </source>
</reference>
<dbReference type="InterPro" id="IPR019276">
    <property type="entry name" value="DUF2303"/>
</dbReference>
<accession>A0A318NRI1</accession>
<comment type="caution">
    <text evidence="1">The sequence shown here is derived from an EMBL/GenBank/DDBJ whole genome shotgun (WGS) entry which is preliminary data.</text>
</comment>
<dbReference type="OrthoDB" id="3598762at2"/>
<dbReference type="GeneID" id="29904922"/>
<evidence type="ECO:0000313" key="1">
    <source>
        <dbReference type="EMBL" id="PYD36440.1"/>
    </source>
</evidence>
<evidence type="ECO:0000313" key="2">
    <source>
        <dbReference type="Proteomes" id="UP000248196"/>
    </source>
</evidence>
<organism evidence="1 2">
    <name type="scientific">Serratia plymuthica</name>
    <dbReference type="NCBI Taxonomy" id="82996"/>
    <lineage>
        <taxon>Bacteria</taxon>
        <taxon>Pseudomonadati</taxon>
        <taxon>Pseudomonadota</taxon>
        <taxon>Gammaproteobacteria</taxon>
        <taxon>Enterobacterales</taxon>
        <taxon>Yersiniaceae</taxon>
        <taxon>Serratia</taxon>
    </lineage>
</organism>
<sequence length="270" mass="30599">MDITNNNNETVKQIAELAVANSLIKTDIPYAIVPDSHSVKSLKDFIVDETQVKQAVTVISPSSLIGYVSRFKDERSVIFADTEKTRFCAVLDYHLDGKTPFKNTHVVTYDCPLSDEWKAFSRFDAEKMDQVTFAEFIEQYINCIAPASDSNLTSGNALLEMVLAFQETRTSEFKAVTRLNDGTYQMAFSNEKTGSGNTQLPERIALAISPFHNGTPYQIDARIRYRLREGKLALWYELIDPKKIIEHAYNEILVDLQNQLPDVPLFEGRI</sequence>
<gene>
    <name evidence="1" type="ORF">CT690_24200</name>
</gene>
<proteinExistence type="predicted"/>
<name>A0A318NRI1_SERPL</name>
<dbReference type="AlphaFoldDB" id="A0A318NRI1"/>